<dbReference type="InterPro" id="IPR036864">
    <property type="entry name" value="Zn2-C6_fun-type_DNA-bd_sf"/>
</dbReference>
<dbReference type="Proteomes" id="UP000800092">
    <property type="component" value="Unassembled WGS sequence"/>
</dbReference>
<proteinExistence type="predicted"/>
<dbReference type="PANTHER" id="PTHR37540">
    <property type="entry name" value="TRANSCRIPTION FACTOR (ACR-2), PUTATIVE-RELATED-RELATED"/>
    <property type="match status" value="1"/>
</dbReference>
<dbReference type="PANTHER" id="PTHR37540:SF5">
    <property type="entry name" value="TRANSCRIPTION FACTOR DOMAIN-CONTAINING PROTEIN"/>
    <property type="match status" value="1"/>
</dbReference>
<evidence type="ECO:0000259" key="2">
    <source>
        <dbReference type="PROSITE" id="PS50048"/>
    </source>
</evidence>
<dbReference type="Pfam" id="PF11951">
    <property type="entry name" value="Fungal_trans_2"/>
    <property type="match status" value="1"/>
</dbReference>
<accession>A0A6A6H554</accession>
<organism evidence="3 4">
    <name type="scientific">Viridothelium virens</name>
    <name type="common">Speckled blister lichen</name>
    <name type="synonym">Trypethelium virens</name>
    <dbReference type="NCBI Taxonomy" id="1048519"/>
    <lineage>
        <taxon>Eukaryota</taxon>
        <taxon>Fungi</taxon>
        <taxon>Dikarya</taxon>
        <taxon>Ascomycota</taxon>
        <taxon>Pezizomycotina</taxon>
        <taxon>Dothideomycetes</taxon>
        <taxon>Dothideomycetes incertae sedis</taxon>
        <taxon>Trypetheliales</taxon>
        <taxon>Trypetheliaceae</taxon>
        <taxon>Viridothelium</taxon>
    </lineage>
</organism>
<evidence type="ECO:0000313" key="4">
    <source>
        <dbReference type="Proteomes" id="UP000800092"/>
    </source>
</evidence>
<dbReference type="PROSITE" id="PS50048">
    <property type="entry name" value="ZN2_CY6_FUNGAL_2"/>
    <property type="match status" value="1"/>
</dbReference>
<protein>
    <recommendedName>
        <fullName evidence="2">Zn(2)-C6 fungal-type domain-containing protein</fullName>
    </recommendedName>
</protein>
<name>A0A6A6H554_VIRVR</name>
<dbReference type="CDD" id="cd00067">
    <property type="entry name" value="GAL4"/>
    <property type="match status" value="1"/>
</dbReference>
<dbReference type="AlphaFoldDB" id="A0A6A6H554"/>
<evidence type="ECO:0000313" key="3">
    <source>
        <dbReference type="EMBL" id="KAF2233037.1"/>
    </source>
</evidence>
<reference evidence="3" key="1">
    <citation type="journal article" date="2020" name="Stud. Mycol.">
        <title>101 Dothideomycetes genomes: a test case for predicting lifestyles and emergence of pathogens.</title>
        <authorList>
            <person name="Haridas S."/>
            <person name="Albert R."/>
            <person name="Binder M."/>
            <person name="Bloem J."/>
            <person name="Labutti K."/>
            <person name="Salamov A."/>
            <person name="Andreopoulos B."/>
            <person name="Baker S."/>
            <person name="Barry K."/>
            <person name="Bills G."/>
            <person name="Bluhm B."/>
            <person name="Cannon C."/>
            <person name="Castanera R."/>
            <person name="Culley D."/>
            <person name="Daum C."/>
            <person name="Ezra D."/>
            <person name="Gonzalez J."/>
            <person name="Henrissat B."/>
            <person name="Kuo A."/>
            <person name="Liang C."/>
            <person name="Lipzen A."/>
            <person name="Lutzoni F."/>
            <person name="Magnuson J."/>
            <person name="Mondo S."/>
            <person name="Nolan M."/>
            <person name="Ohm R."/>
            <person name="Pangilinan J."/>
            <person name="Park H.-J."/>
            <person name="Ramirez L."/>
            <person name="Alfaro M."/>
            <person name="Sun H."/>
            <person name="Tritt A."/>
            <person name="Yoshinaga Y."/>
            <person name="Zwiers L.-H."/>
            <person name="Turgeon B."/>
            <person name="Goodwin S."/>
            <person name="Spatafora J."/>
            <person name="Crous P."/>
            <person name="Grigoriev I."/>
        </authorList>
    </citation>
    <scope>NUCLEOTIDE SEQUENCE</scope>
    <source>
        <strain evidence="3">Tuck. ex Michener</strain>
    </source>
</reference>
<feature type="domain" description="Zn(2)-C6 fungal-type" evidence="2">
    <location>
        <begin position="43"/>
        <end position="77"/>
    </location>
</feature>
<dbReference type="InterPro" id="IPR001138">
    <property type="entry name" value="Zn2Cys6_DnaBD"/>
</dbReference>
<dbReference type="EMBL" id="ML991810">
    <property type="protein sequence ID" value="KAF2233037.1"/>
    <property type="molecule type" value="Genomic_DNA"/>
</dbReference>
<dbReference type="Gene3D" id="4.10.240.10">
    <property type="entry name" value="Zn(2)-C6 fungal-type DNA-binding domain"/>
    <property type="match status" value="1"/>
</dbReference>
<gene>
    <name evidence="3" type="ORF">EV356DRAFT_230230</name>
</gene>
<dbReference type="InterPro" id="IPR021858">
    <property type="entry name" value="Fun_TF"/>
</dbReference>
<dbReference type="OrthoDB" id="4158087at2759"/>
<sequence length="510" mass="57852">MTEDITMHTTNEQSSLWETTEAQSSIEPVALIARRAHKKSRTGCRSCKERKVKCQEERPHCSNCVRHFYQPAIHCFYEDVPQRAKPVRKERRKSYPASEEALLKACNVYASRSQFLASSSIGDERLDPFETHPPSQEVDVDHLMKHYFSSLVFNMFPYYPSPGKNPQTEYYAPLIWTDPILFNVTLQLSAFHLEKLYGRGNEQSTRLQAESIRLLRERVENNPETCSCDQTISAVAGLTAIEHAKGNMRMVQMHMDGLNRMIIVRGGLNAIRKSNAMVANIVFCMFIAADEAFPTLDLESQQETPGWYLESLPLVEQREYLDLEDCGVASEFASVMKGIRLLAQCYQTADDTDSAEHYLSVLSFLCSSMQRIVSLPPPQSEDVDVYHVTEACRSAMVVHVFSQWCGHQPDPSIMVSAAQHNLKSHLKQLLGPGANNPLFLWLLSAGAVAAVGAPERAWFVGHLAAIVDDLGIQSWVEIRDQLKRVIWHEHQDEDSHKRVWEDLEALERQS</sequence>
<dbReference type="GO" id="GO:0000981">
    <property type="term" value="F:DNA-binding transcription factor activity, RNA polymerase II-specific"/>
    <property type="evidence" value="ECO:0007669"/>
    <property type="project" value="InterPro"/>
</dbReference>
<dbReference type="Pfam" id="PF00172">
    <property type="entry name" value="Zn_clus"/>
    <property type="match status" value="1"/>
</dbReference>
<dbReference type="GO" id="GO:0008270">
    <property type="term" value="F:zinc ion binding"/>
    <property type="evidence" value="ECO:0007669"/>
    <property type="project" value="InterPro"/>
</dbReference>
<dbReference type="SMART" id="SM00066">
    <property type="entry name" value="GAL4"/>
    <property type="match status" value="1"/>
</dbReference>
<keyword evidence="4" id="KW-1185">Reference proteome</keyword>
<evidence type="ECO:0000256" key="1">
    <source>
        <dbReference type="ARBA" id="ARBA00023242"/>
    </source>
</evidence>
<keyword evidence="1" id="KW-0539">Nucleus</keyword>
<dbReference type="SUPFAM" id="SSF57701">
    <property type="entry name" value="Zn2/Cys6 DNA-binding domain"/>
    <property type="match status" value="1"/>
</dbReference>